<reference evidence="1" key="2">
    <citation type="journal article" date="2022" name="Microbiol. Resour. Announc.">
        <title>Metagenome Sequencing to Explore Phylogenomics of Terrestrial Cyanobacteria.</title>
        <authorList>
            <person name="Ward R.D."/>
            <person name="Stajich J.E."/>
            <person name="Johansen J.R."/>
            <person name="Huntemann M."/>
            <person name="Clum A."/>
            <person name="Foster B."/>
            <person name="Foster B."/>
            <person name="Roux S."/>
            <person name="Palaniappan K."/>
            <person name="Varghese N."/>
            <person name="Mukherjee S."/>
            <person name="Reddy T.B.K."/>
            <person name="Daum C."/>
            <person name="Copeland A."/>
            <person name="Chen I.A."/>
            <person name="Ivanova N.N."/>
            <person name="Kyrpides N.C."/>
            <person name="Shapiro N."/>
            <person name="Eloe-Fadrosh E.A."/>
            <person name="Pietrasiak N."/>
        </authorList>
    </citation>
    <scope>NUCLEOTIDE SEQUENCE</scope>
    <source>
        <strain evidence="1">HA4357-MV3</strain>
    </source>
</reference>
<dbReference type="Proteomes" id="UP000813215">
    <property type="component" value="Unassembled WGS sequence"/>
</dbReference>
<dbReference type="AlphaFoldDB" id="A0A9E3HDF4"/>
<dbReference type="InterPro" id="IPR011990">
    <property type="entry name" value="TPR-like_helical_dom_sf"/>
</dbReference>
<dbReference type="Pfam" id="PF10952">
    <property type="entry name" value="DUF2753"/>
    <property type="match status" value="1"/>
</dbReference>
<accession>A0A9E3HDF4</accession>
<dbReference type="InterPro" id="IPR020206">
    <property type="entry name" value="Uncharacterised_VP2110"/>
</dbReference>
<name>A0A9E3HDF4_9NOST</name>
<gene>
    <name evidence="1" type="ORF">KME28_26895</name>
</gene>
<dbReference type="EMBL" id="JAHHHW010000156">
    <property type="protein sequence ID" value="MBW4435241.1"/>
    <property type="molecule type" value="Genomic_DNA"/>
</dbReference>
<evidence type="ECO:0000313" key="2">
    <source>
        <dbReference type="Proteomes" id="UP000813215"/>
    </source>
</evidence>
<proteinExistence type="predicted"/>
<organism evidence="1 2">
    <name type="scientific">Pelatocladus maniniholoensis HA4357-MV3</name>
    <dbReference type="NCBI Taxonomy" id="1117104"/>
    <lineage>
        <taxon>Bacteria</taxon>
        <taxon>Bacillati</taxon>
        <taxon>Cyanobacteriota</taxon>
        <taxon>Cyanophyceae</taxon>
        <taxon>Nostocales</taxon>
        <taxon>Nostocaceae</taxon>
        <taxon>Pelatocladus</taxon>
    </lineage>
</organism>
<protein>
    <submittedName>
        <fullName evidence="1">DUF2753 family protein</fullName>
    </submittedName>
</protein>
<sequence>MEGDHNCYESRELNWQLYTKTGNQRMQAKLYQEAQQAYQQAVDLANSLLSQAKHTATNPDTIHLYVVSCHNLADCFLAMGDAGQAEAILQQAYTEIIDTMNQSSFSMELRFEALKALKMVSCEMHISLSSTKPNSVRKQGDARCDRVRKSISGAISNSADLSLALHKNK</sequence>
<reference evidence="1" key="1">
    <citation type="submission" date="2021-05" db="EMBL/GenBank/DDBJ databases">
        <authorList>
            <person name="Pietrasiak N."/>
            <person name="Ward R."/>
            <person name="Stajich J.E."/>
            <person name="Kurbessoian T."/>
        </authorList>
    </citation>
    <scope>NUCLEOTIDE SEQUENCE</scope>
    <source>
        <strain evidence="1">HA4357-MV3</strain>
    </source>
</reference>
<dbReference type="SUPFAM" id="SSF48452">
    <property type="entry name" value="TPR-like"/>
    <property type="match status" value="1"/>
</dbReference>
<dbReference type="Gene3D" id="1.25.40.10">
    <property type="entry name" value="Tetratricopeptide repeat domain"/>
    <property type="match status" value="1"/>
</dbReference>
<comment type="caution">
    <text evidence="1">The sequence shown here is derived from an EMBL/GenBank/DDBJ whole genome shotgun (WGS) entry which is preliminary data.</text>
</comment>
<evidence type="ECO:0000313" key="1">
    <source>
        <dbReference type="EMBL" id="MBW4435241.1"/>
    </source>
</evidence>